<feature type="compositionally biased region" description="Polar residues" evidence="1">
    <location>
        <begin position="236"/>
        <end position="245"/>
    </location>
</feature>
<dbReference type="EMBL" id="MRZV01000055">
    <property type="protein sequence ID" value="PIK60481.1"/>
    <property type="molecule type" value="Genomic_DNA"/>
</dbReference>
<feature type="compositionally biased region" description="Polar residues" evidence="1">
    <location>
        <begin position="212"/>
        <end position="221"/>
    </location>
</feature>
<comment type="caution">
    <text evidence="3">The sequence shown here is derived from an EMBL/GenBank/DDBJ whole genome shotgun (WGS) entry which is preliminary data.</text>
</comment>
<dbReference type="Proteomes" id="UP000230750">
    <property type="component" value="Unassembled WGS sequence"/>
</dbReference>
<name>A0A2G8LJQ9_STIJA</name>
<feature type="compositionally biased region" description="Pro residues" evidence="1">
    <location>
        <begin position="79"/>
        <end position="90"/>
    </location>
</feature>
<dbReference type="PANTHER" id="PTHR12436:SF4">
    <property type="entry name" value="LEUKOCYTE RECEPTOR CLUSTER MEMBER 8"/>
    <property type="match status" value="1"/>
</dbReference>
<evidence type="ECO:0000259" key="2">
    <source>
        <dbReference type="Pfam" id="PF03399"/>
    </source>
</evidence>
<evidence type="ECO:0000313" key="3">
    <source>
        <dbReference type="EMBL" id="PIK60481.1"/>
    </source>
</evidence>
<dbReference type="AlphaFoldDB" id="A0A2G8LJQ9"/>
<dbReference type="GO" id="GO:0005634">
    <property type="term" value="C:nucleus"/>
    <property type="evidence" value="ECO:0007669"/>
    <property type="project" value="TreeGrafter"/>
</dbReference>
<feature type="region of interest" description="Disordered" evidence="1">
    <location>
        <begin position="1"/>
        <end position="37"/>
    </location>
</feature>
<feature type="compositionally biased region" description="Low complexity" evidence="1">
    <location>
        <begin position="9"/>
        <end position="25"/>
    </location>
</feature>
<dbReference type="InterPro" id="IPR045107">
    <property type="entry name" value="SAC3/GANP/THP3"/>
</dbReference>
<evidence type="ECO:0000256" key="1">
    <source>
        <dbReference type="SAM" id="MobiDB-lite"/>
    </source>
</evidence>
<dbReference type="PANTHER" id="PTHR12436">
    <property type="entry name" value="80 KDA MCM3-ASSOCIATED PROTEIN"/>
    <property type="match status" value="1"/>
</dbReference>
<proteinExistence type="predicted"/>
<accession>A0A2G8LJQ9</accession>
<feature type="domain" description="SAC3/GANP/THP3 conserved" evidence="2">
    <location>
        <begin position="624"/>
        <end position="789"/>
    </location>
</feature>
<feature type="compositionally biased region" description="Basic and acidic residues" evidence="1">
    <location>
        <begin position="62"/>
        <end position="71"/>
    </location>
</feature>
<protein>
    <submittedName>
        <fullName evidence="3">Putative leukocyte receptor cluster member 8-like</fullName>
    </submittedName>
</protein>
<feature type="region of interest" description="Disordered" evidence="1">
    <location>
        <begin position="309"/>
        <end position="341"/>
    </location>
</feature>
<reference evidence="3 4" key="1">
    <citation type="journal article" date="2017" name="PLoS Biol.">
        <title>The sea cucumber genome provides insights into morphological evolution and visceral regeneration.</title>
        <authorList>
            <person name="Zhang X."/>
            <person name="Sun L."/>
            <person name="Yuan J."/>
            <person name="Sun Y."/>
            <person name="Gao Y."/>
            <person name="Zhang L."/>
            <person name="Li S."/>
            <person name="Dai H."/>
            <person name="Hamel J.F."/>
            <person name="Liu C."/>
            <person name="Yu Y."/>
            <person name="Liu S."/>
            <person name="Lin W."/>
            <person name="Guo K."/>
            <person name="Jin S."/>
            <person name="Xu P."/>
            <person name="Storey K.B."/>
            <person name="Huan P."/>
            <person name="Zhang T."/>
            <person name="Zhou Y."/>
            <person name="Zhang J."/>
            <person name="Lin C."/>
            <person name="Li X."/>
            <person name="Xing L."/>
            <person name="Huo D."/>
            <person name="Sun M."/>
            <person name="Wang L."/>
            <person name="Mercier A."/>
            <person name="Li F."/>
            <person name="Yang H."/>
            <person name="Xiang J."/>
        </authorList>
    </citation>
    <scope>NUCLEOTIDE SEQUENCE [LARGE SCALE GENOMIC DNA]</scope>
    <source>
        <strain evidence="3">Shaxun</strain>
        <tissue evidence="3">Muscle</tissue>
    </source>
</reference>
<dbReference type="STRING" id="307972.A0A2G8LJQ9"/>
<sequence>MTIGKREMAWNPQNQATQAAQWAQQFNPTSGPPTQPKSWEIALKALEAARGELGNKSLQSKSPEKKTKTDAKNGSTPNVPIPQPPLPPEPQQQQPQQHYMAQQHQMMQQQHQQYANYYNQYANMYRHGYPGGYAGYGMGPNMPNQQHQQQQPMMPNYNMGQPNMYGQFQPGYGFQNQFPPNRPPNFNHTGPPPVPNYMGPPRPPCPPGTGPNQIESGQPNNLPKGAPSVPGPESGKQGQSSNNNVPDVGKRMAASASYAGVTKEGKMNKPSRWNQDHKMAAAPGAQGIKFNLPKRQNFIPASIANKGPFIGPKVPSSRKPESDMTPGNKPAPKLGKKGLLKPGDWPNDLKDYVQQAFAHCKTEAEKDSVEDFLQKLLTSVSGDGSLLDRDWANTPLPLEKKENMPTTVAAPPPVNKQHAEQLKASRWESGMQNSRPPQQPQYGRIGNNNQRFPNNRDRQPRSMRLGSTTTIAVRRKPWAGPGAGPEAAPGAGLEVLQDLPITGKPTGEESLEVVAPEAAAGAAAEVVAGEEAEVHPSHHRITYPSPAPARRRGGKAGVVGEIDDPLVSAKMQKRAARFQDMLKEEAPTKKQRKGKLSIQINSTNNSSEDLEWSLEPVAGTCQDIFKQYLRLTTAPNASEVRPLEVLKKSIEAVKVKWLEKKDYRYICNQLKSIRQDLTVQRIRNGFTVKVYEAHARIALEKGDREEFNQCQTQLKSLYAENIPGNVNEFTAYRILYYILTNSSSDITTALRVCLRLSRTMQWFQHALALRTAVALSDYHKFFLLYRYRPNLPVAFIQNELAFQSSEDCLKFLTDLGVTLTEDKTKVNCTQSQGVLQAQ</sequence>
<feature type="compositionally biased region" description="Pro residues" evidence="1">
    <location>
        <begin position="190"/>
        <end position="209"/>
    </location>
</feature>
<feature type="region of interest" description="Disordered" evidence="1">
    <location>
        <begin position="531"/>
        <end position="555"/>
    </location>
</feature>
<dbReference type="Gene3D" id="1.25.40.990">
    <property type="match status" value="1"/>
</dbReference>
<keyword evidence="3" id="KW-0675">Receptor</keyword>
<feature type="compositionally biased region" description="Basic and acidic residues" evidence="1">
    <location>
        <begin position="417"/>
        <end position="426"/>
    </location>
</feature>
<feature type="compositionally biased region" description="Low complexity" evidence="1">
    <location>
        <begin position="174"/>
        <end position="187"/>
    </location>
</feature>
<gene>
    <name evidence="3" type="ORF">BSL78_02590</name>
</gene>
<organism evidence="3 4">
    <name type="scientific">Stichopus japonicus</name>
    <name type="common">Sea cucumber</name>
    <dbReference type="NCBI Taxonomy" id="307972"/>
    <lineage>
        <taxon>Eukaryota</taxon>
        <taxon>Metazoa</taxon>
        <taxon>Echinodermata</taxon>
        <taxon>Eleutherozoa</taxon>
        <taxon>Echinozoa</taxon>
        <taxon>Holothuroidea</taxon>
        <taxon>Aspidochirotacea</taxon>
        <taxon>Aspidochirotida</taxon>
        <taxon>Stichopodidae</taxon>
        <taxon>Apostichopus</taxon>
    </lineage>
</organism>
<keyword evidence="4" id="KW-1185">Reference proteome</keyword>
<feature type="region of interest" description="Disordered" evidence="1">
    <location>
        <begin position="168"/>
        <end position="248"/>
    </location>
</feature>
<dbReference type="InterPro" id="IPR005062">
    <property type="entry name" value="SAC3/GANP/THP3_conserved"/>
</dbReference>
<dbReference type="OrthoDB" id="199574at2759"/>
<dbReference type="Pfam" id="PF03399">
    <property type="entry name" value="SAC3_GANP"/>
    <property type="match status" value="1"/>
</dbReference>
<evidence type="ECO:0000313" key="4">
    <source>
        <dbReference type="Proteomes" id="UP000230750"/>
    </source>
</evidence>
<feature type="region of interest" description="Disordered" evidence="1">
    <location>
        <begin position="50"/>
        <end position="107"/>
    </location>
</feature>
<feature type="compositionally biased region" description="Low complexity" evidence="1">
    <location>
        <begin position="91"/>
        <end position="107"/>
    </location>
</feature>
<feature type="region of interest" description="Disordered" evidence="1">
    <location>
        <begin position="396"/>
        <end position="469"/>
    </location>
</feature>